<reference evidence="1" key="1">
    <citation type="submission" date="2022-09" db="EMBL/GenBank/DDBJ databases">
        <title>A Global Phylogenomic Analysis of the Shiitake Genus Lentinula.</title>
        <authorList>
            <consortium name="DOE Joint Genome Institute"/>
            <person name="Sierra-Patev S."/>
            <person name="Min B."/>
            <person name="Naranjo-Ortiz M."/>
            <person name="Looney B."/>
            <person name="Konkel Z."/>
            <person name="Slot J.C."/>
            <person name="Sakamoto Y."/>
            <person name="Steenwyk J.L."/>
            <person name="Rokas A."/>
            <person name="Carro J."/>
            <person name="Camarero S."/>
            <person name="Ferreira P."/>
            <person name="Molpeceres G."/>
            <person name="Ruiz-Duenas F.J."/>
            <person name="Serrano A."/>
            <person name="Henrissat B."/>
            <person name="Drula E."/>
            <person name="Hughes K.W."/>
            <person name="Mata J.L."/>
            <person name="Ishikawa N.K."/>
            <person name="Vargas-Isla R."/>
            <person name="Ushijima S."/>
            <person name="Smith C.A."/>
            <person name="Ahrendt S."/>
            <person name="Andreopoulos W."/>
            <person name="He G."/>
            <person name="Labutti K."/>
            <person name="Lipzen A."/>
            <person name="Ng V."/>
            <person name="Riley R."/>
            <person name="Sandor L."/>
            <person name="Barry K."/>
            <person name="Martinez A.T."/>
            <person name="Xiao Y."/>
            <person name="Gibbons J.G."/>
            <person name="Terashima K."/>
            <person name="Grigoriev I.V."/>
            <person name="Hibbett D.S."/>
        </authorList>
    </citation>
    <scope>NUCLEOTIDE SEQUENCE</scope>
    <source>
        <strain evidence="1">TMI1499</strain>
    </source>
</reference>
<comment type="caution">
    <text evidence="1">The sequence shown here is derived from an EMBL/GenBank/DDBJ whole genome shotgun (WGS) entry which is preliminary data.</text>
</comment>
<sequence length="67" mass="7198">MQTTIHCVFLLAFTLMISVSAIPASGGDVHNAFVADDSPESDGFAEDGVGWFVAIPALMELEPEDWQ</sequence>
<gene>
    <name evidence="1" type="ORF">F5876DRAFT_76792</name>
</gene>
<dbReference type="Proteomes" id="UP001163835">
    <property type="component" value="Unassembled WGS sequence"/>
</dbReference>
<proteinExistence type="predicted"/>
<evidence type="ECO:0000313" key="1">
    <source>
        <dbReference type="EMBL" id="KAJ3810412.1"/>
    </source>
</evidence>
<keyword evidence="2" id="KW-1185">Reference proteome</keyword>
<name>A0ACC1U0U1_9AGAR</name>
<organism evidence="1 2">
    <name type="scientific">Lentinula aff. lateritia</name>
    <dbReference type="NCBI Taxonomy" id="2804960"/>
    <lineage>
        <taxon>Eukaryota</taxon>
        <taxon>Fungi</taxon>
        <taxon>Dikarya</taxon>
        <taxon>Basidiomycota</taxon>
        <taxon>Agaricomycotina</taxon>
        <taxon>Agaricomycetes</taxon>
        <taxon>Agaricomycetidae</taxon>
        <taxon>Agaricales</taxon>
        <taxon>Marasmiineae</taxon>
        <taxon>Omphalotaceae</taxon>
        <taxon>Lentinula</taxon>
    </lineage>
</organism>
<dbReference type="EMBL" id="MU795103">
    <property type="protein sequence ID" value="KAJ3810412.1"/>
    <property type="molecule type" value="Genomic_DNA"/>
</dbReference>
<accession>A0ACC1U0U1</accession>
<evidence type="ECO:0000313" key="2">
    <source>
        <dbReference type="Proteomes" id="UP001163835"/>
    </source>
</evidence>
<protein>
    <submittedName>
        <fullName evidence="1">Uncharacterized protein</fullName>
    </submittedName>
</protein>